<dbReference type="WBParaSite" id="maker-unitig_24372-snap-gene-0.3-mRNA-1">
    <property type="protein sequence ID" value="maker-unitig_24372-snap-gene-0.3-mRNA-1"/>
    <property type="gene ID" value="maker-unitig_24372-snap-gene-0.3"/>
</dbReference>
<proteinExistence type="predicted"/>
<feature type="compositionally biased region" description="Basic residues" evidence="1">
    <location>
        <begin position="1"/>
        <end position="30"/>
    </location>
</feature>
<feature type="region of interest" description="Disordered" evidence="1">
    <location>
        <begin position="1"/>
        <end position="75"/>
    </location>
</feature>
<evidence type="ECO:0000313" key="3">
    <source>
        <dbReference type="WBParaSite" id="maker-unitig_24372-snap-gene-0.3-mRNA-1"/>
    </source>
</evidence>
<dbReference type="AlphaFoldDB" id="A0A1I8F9I8"/>
<feature type="compositionally biased region" description="Acidic residues" evidence="1">
    <location>
        <begin position="54"/>
        <end position="74"/>
    </location>
</feature>
<dbReference type="Proteomes" id="UP000095280">
    <property type="component" value="Unplaced"/>
</dbReference>
<keyword evidence="2" id="KW-1185">Reference proteome</keyword>
<sequence>MKKRNRPLPPPLKRRKTKMKKKMKKMRRMKLSPAKPAAAAADDEERLRMRTRDEDEDEDEEEEEQASGEDDGMDTLDKMAADMKKWLAESGVELDAEETEGMLAGSMDVEKEIEDMKSMSLQQIMDRLVSGAARERGY</sequence>
<evidence type="ECO:0000256" key="1">
    <source>
        <dbReference type="SAM" id="MobiDB-lite"/>
    </source>
</evidence>
<evidence type="ECO:0000313" key="2">
    <source>
        <dbReference type="Proteomes" id="UP000095280"/>
    </source>
</evidence>
<protein>
    <submittedName>
        <fullName evidence="3">CHM2A protein</fullName>
    </submittedName>
</protein>
<feature type="compositionally biased region" description="Low complexity" evidence="1">
    <location>
        <begin position="31"/>
        <end position="40"/>
    </location>
</feature>
<name>A0A1I8F9I8_9PLAT</name>
<organism evidence="2 3">
    <name type="scientific">Macrostomum lignano</name>
    <dbReference type="NCBI Taxonomy" id="282301"/>
    <lineage>
        <taxon>Eukaryota</taxon>
        <taxon>Metazoa</taxon>
        <taxon>Spiralia</taxon>
        <taxon>Lophotrochozoa</taxon>
        <taxon>Platyhelminthes</taxon>
        <taxon>Rhabditophora</taxon>
        <taxon>Macrostomorpha</taxon>
        <taxon>Macrostomida</taxon>
        <taxon>Macrostomidae</taxon>
        <taxon>Macrostomum</taxon>
    </lineage>
</organism>
<reference evidence="3" key="1">
    <citation type="submission" date="2016-11" db="UniProtKB">
        <authorList>
            <consortium name="WormBaseParasite"/>
        </authorList>
    </citation>
    <scope>IDENTIFICATION</scope>
</reference>
<accession>A0A1I8F9I8</accession>